<reference evidence="2 5" key="2">
    <citation type="journal article" date="2014" name="BMC Genomics">
        <title>An improved genome release (version Mt4.0) for the model legume Medicago truncatula.</title>
        <authorList>
            <person name="Tang H."/>
            <person name="Krishnakumar V."/>
            <person name="Bidwell S."/>
            <person name="Rosen B."/>
            <person name="Chan A."/>
            <person name="Zhou S."/>
            <person name="Gentzbittel L."/>
            <person name="Childs K.L."/>
            <person name="Yandell M."/>
            <person name="Gundlach H."/>
            <person name="Mayer K.F."/>
            <person name="Schwartz D.C."/>
            <person name="Town C.D."/>
        </authorList>
    </citation>
    <scope>GENOME REANNOTATION</scope>
    <source>
        <strain evidence="4 5">cv. Jemalong A17</strain>
    </source>
</reference>
<accession>G7JYX2</accession>
<dbReference type="EMBL" id="PSQE01000005">
    <property type="protein sequence ID" value="RHN54976.1"/>
    <property type="molecule type" value="Genomic_DNA"/>
</dbReference>
<evidence type="ECO:0000313" key="4">
    <source>
        <dbReference type="EnsemblPlants" id="AES96082"/>
    </source>
</evidence>
<protein>
    <submittedName>
        <fullName evidence="2 4">Uncharacterized protein</fullName>
    </submittedName>
</protein>
<reference evidence="4" key="3">
    <citation type="submission" date="2015-04" db="UniProtKB">
        <authorList>
            <consortium name="EnsemblPlants"/>
        </authorList>
    </citation>
    <scope>IDENTIFICATION</scope>
    <source>
        <strain evidence="4">cv. Jemalong A17</strain>
    </source>
</reference>
<dbReference type="PaxDb" id="3880-AES96082"/>
<feature type="compositionally biased region" description="Basic residues" evidence="1">
    <location>
        <begin position="21"/>
        <end position="31"/>
    </location>
</feature>
<reference evidence="2 5" key="1">
    <citation type="journal article" date="2011" name="Nature">
        <title>The Medicago genome provides insight into the evolution of rhizobial symbioses.</title>
        <authorList>
            <person name="Young N.D."/>
            <person name="Debelle F."/>
            <person name="Oldroyd G.E."/>
            <person name="Geurts R."/>
            <person name="Cannon S.B."/>
            <person name="Udvardi M.K."/>
            <person name="Benedito V.A."/>
            <person name="Mayer K.F."/>
            <person name="Gouzy J."/>
            <person name="Schoof H."/>
            <person name="Van de Peer Y."/>
            <person name="Proost S."/>
            <person name="Cook D.R."/>
            <person name="Meyers B.C."/>
            <person name="Spannagl M."/>
            <person name="Cheung F."/>
            <person name="De Mita S."/>
            <person name="Krishnakumar V."/>
            <person name="Gundlach H."/>
            <person name="Zhou S."/>
            <person name="Mudge J."/>
            <person name="Bharti A.K."/>
            <person name="Murray J.D."/>
            <person name="Naoumkina M.A."/>
            <person name="Rosen B."/>
            <person name="Silverstein K.A."/>
            <person name="Tang H."/>
            <person name="Rombauts S."/>
            <person name="Zhao P.X."/>
            <person name="Zhou P."/>
            <person name="Barbe V."/>
            <person name="Bardou P."/>
            <person name="Bechner M."/>
            <person name="Bellec A."/>
            <person name="Berger A."/>
            <person name="Berges H."/>
            <person name="Bidwell S."/>
            <person name="Bisseling T."/>
            <person name="Choisne N."/>
            <person name="Couloux A."/>
            <person name="Denny R."/>
            <person name="Deshpande S."/>
            <person name="Dai X."/>
            <person name="Doyle J.J."/>
            <person name="Dudez A.M."/>
            <person name="Farmer A.D."/>
            <person name="Fouteau S."/>
            <person name="Franken C."/>
            <person name="Gibelin C."/>
            <person name="Gish J."/>
            <person name="Goldstein S."/>
            <person name="Gonzalez A.J."/>
            <person name="Green P.J."/>
            <person name="Hallab A."/>
            <person name="Hartog M."/>
            <person name="Hua A."/>
            <person name="Humphray S.J."/>
            <person name="Jeong D.H."/>
            <person name="Jing Y."/>
            <person name="Jocker A."/>
            <person name="Kenton S.M."/>
            <person name="Kim D.J."/>
            <person name="Klee K."/>
            <person name="Lai H."/>
            <person name="Lang C."/>
            <person name="Lin S."/>
            <person name="Macmil S.L."/>
            <person name="Magdelenat G."/>
            <person name="Matthews L."/>
            <person name="McCorrison J."/>
            <person name="Monaghan E.L."/>
            <person name="Mun J.H."/>
            <person name="Najar F.Z."/>
            <person name="Nicholson C."/>
            <person name="Noirot C."/>
            <person name="O'Bleness M."/>
            <person name="Paule C.R."/>
            <person name="Poulain J."/>
            <person name="Prion F."/>
            <person name="Qin B."/>
            <person name="Qu C."/>
            <person name="Retzel E.F."/>
            <person name="Riddle C."/>
            <person name="Sallet E."/>
            <person name="Samain S."/>
            <person name="Samson N."/>
            <person name="Sanders I."/>
            <person name="Saurat O."/>
            <person name="Scarpelli C."/>
            <person name="Schiex T."/>
            <person name="Segurens B."/>
            <person name="Severin A.J."/>
            <person name="Sherrier D.J."/>
            <person name="Shi R."/>
            <person name="Sims S."/>
            <person name="Singer S.R."/>
            <person name="Sinharoy S."/>
            <person name="Sterck L."/>
            <person name="Viollet A."/>
            <person name="Wang B.B."/>
            <person name="Wang K."/>
            <person name="Wang M."/>
            <person name="Wang X."/>
            <person name="Warfsmann J."/>
            <person name="Weissenbach J."/>
            <person name="White D.D."/>
            <person name="White J.D."/>
            <person name="Wiley G.B."/>
            <person name="Wincker P."/>
            <person name="Xing Y."/>
            <person name="Yang L."/>
            <person name="Yao Z."/>
            <person name="Ying F."/>
            <person name="Zhai J."/>
            <person name="Zhou L."/>
            <person name="Zuber A."/>
            <person name="Denarie J."/>
            <person name="Dixon R.A."/>
            <person name="May G.D."/>
            <person name="Schwartz D.C."/>
            <person name="Rogers J."/>
            <person name="Quetier F."/>
            <person name="Town C.D."/>
            <person name="Roe B.A."/>
        </authorList>
    </citation>
    <scope>NUCLEOTIDE SEQUENCE [LARGE SCALE GENOMIC DNA]</scope>
    <source>
        <strain evidence="2">A17</strain>
        <strain evidence="4 5">cv. Jemalong A17</strain>
    </source>
</reference>
<gene>
    <name evidence="2" type="ordered locus">MTR_5g033070</name>
    <name evidence="3" type="ORF">MtrunA17_Chr5g0412731</name>
</gene>
<evidence type="ECO:0000313" key="3">
    <source>
        <dbReference type="EMBL" id="RHN54976.1"/>
    </source>
</evidence>
<organism evidence="2 5">
    <name type="scientific">Medicago truncatula</name>
    <name type="common">Barrel medic</name>
    <name type="synonym">Medicago tribuloides</name>
    <dbReference type="NCBI Taxonomy" id="3880"/>
    <lineage>
        <taxon>Eukaryota</taxon>
        <taxon>Viridiplantae</taxon>
        <taxon>Streptophyta</taxon>
        <taxon>Embryophyta</taxon>
        <taxon>Tracheophyta</taxon>
        <taxon>Spermatophyta</taxon>
        <taxon>Magnoliopsida</taxon>
        <taxon>eudicotyledons</taxon>
        <taxon>Gunneridae</taxon>
        <taxon>Pentapetalae</taxon>
        <taxon>rosids</taxon>
        <taxon>fabids</taxon>
        <taxon>Fabales</taxon>
        <taxon>Fabaceae</taxon>
        <taxon>Papilionoideae</taxon>
        <taxon>50 kb inversion clade</taxon>
        <taxon>NPAAA clade</taxon>
        <taxon>Hologalegina</taxon>
        <taxon>IRL clade</taxon>
        <taxon>Trifolieae</taxon>
        <taxon>Medicago</taxon>
    </lineage>
</organism>
<evidence type="ECO:0000313" key="5">
    <source>
        <dbReference type="Proteomes" id="UP000002051"/>
    </source>
</evidence>
<dbReference type="Proteomes" id="UP000265566">
    <property type="component" value="Chromosome 5"/>
</dbReference>
<evidence type="ECO:0000256" key="1">
    <source>
        <dbReference type="SAM" id="MobiDB-lite"/>
    </source>
</evidence>
<dbReference type="Proteomes" id="UP000002051">
    <property type="component" value="Chromosome 5"/>
</dbReference>
<evidence type="ECO:0000313" key="2">
    <source>
        <dbReference type="EMBL" id="AES96082.1"/>
    </source>
</evidence>
<reference evidence="3" key="4">
    <citation type="journal article" date="2018" name="Nat. Plants">
        <title>Whole-genome landscape of Medicago truncatula symbiotic genes.</title>
        <authorList>
            <person name="Pecrix Y."/>
            <person name="Gamas P."/>
            <person name="Carrere S."/>
        </authorList>
    </citation>
    <scope>NUCLEOTIDE SEQUENCE</scope>
    <source>
        <tissue evidence="3">Leaves</tissue>
    </source>
</reference>
<dbReference type="EMBL" id="CM001221">
    <property type="protein sequence ID" value="AES96082.1"/>
    <property type="molecule type" value="Genomic_DNA"/>
</dbReference>
<dbReference type="Gramene" id="rna30090">
    <property type="protein sequence ID" value="RHN54976.1"/>
    <property type="gene ID" value="gene30090"/>
</dbReference>
<dbReference type="AlphaFoldDB" id="G7JYX2"/>
<name>G7JYX2_MEDTR</name>
<keyword evidence="5" id="KW-1185">Reference proteome</keyword>
<proteinExistence type="predicted"/>
<feature type="region of interest" description="Disordered" evidence="1">
    <location>
        <begin position="1"/>
        <end position="53"/>
    </location>
</feature>
<dbReference type="HOGENOM" id="CLU_1780212_0_0_1"/>
<dbReference type="EnsemblPlants" id="AES96082">
    <property type="protein sequence ID" value="AES96082"/>
    <property type="gene ID" value="MTR_5g033070"/>
</dbReference>
<sequence length="146" mass="16442">MLKRVVHSLGLVEHTNENPRRKNKVKRKHPRQEKTKENSKTSVPNGVTVPPNESIIHENCEVNEANLGEEKVNIAKMNMSQGGEDAEDSYFSAKEFYVTKGKSSIRYSRRKGIKGKKPFVAPLPKGRLYRGLGWKPSLATVDDLSP</sequence>